<gene>
    <name evidence="1" type="ORF">Q664_03325</name>
</gene>
<dbReference type="Proteomes" id="UP000028547">
    <property type="component" value="Unassembled WGS sequence"/>
</dbReference>
<organism evidence="1 2">
    <name type="scientific">Archangium violaceum Cb vi76</name>
    <dbReference type="NCBI Taxonomy" id="1406225"/>
    <lineage>
        <taxon>Bacteria</taxon>
        <taxon>Pseudomonadati</taxon>
        <taxon>Myxococcota</taxon>
        <taxon>Myxococcia</taxon>
        <taxon>Myxococcales</taxon>
        <taxon>Cystobacterineae</taxon>
        <taxon>Archangiaceae</taxon>
        <taxon>Archangium</taxon>
    </lineage>
</organism>
<protein>
    <submittedName>
        <fullName evidence="1">Uncharacterized protein</fullName>
    </submittedName>
</protein>
<dbReference type="AlphaFoldDB" id="A0A084T0V3"/>
<comment type="caution">
    <text evidence="1">The sequence shown here is derived from an EMBL/GenBank/DDBJ whole genome shotgun (WGS) entry which is preliminary data.</text>
</comment>
<evidence type="ECO:0000313" key="2">
    <source>
        <dbReference type="Proteomes" id="UP000028547"/>
    </source>
</evidence>
<dbReference type="RefSeq" id="WP_043389770.1">
    <property type="nucleotide sequence ID" value="NZ_JPMI01000017.1"/>
</dbReference>
<sequence>MSPSVHFLEWVNHEARFGVRFRDAALGHYVSDGLVVSVWHESRPGLRQRAQVNHSNVWVVGALPGQRELSPTRPFWVEVQDTLGRFLPCSFQVELPSQKLLTLGCLPDTPLSPMRPPEPAIPLFSAPARQADSTLAVLRADLWDTSRDSAAAWARLDVMNMKGLLLVRGMADDKGRAALFFNYPNILKDAALHELSWPLRLEAYYAPPPKPVPRVPELCAALNQPRAWFKPDTSSAKAHLELTLHYGQPLVVRTQQDPLSRLRLTPANP</sequence>
<accession>A0A084T0V3</accession>
<proteinExistence type="predicted"/>
<reference evidence="1 2" key="1">
    <citation type="submission" date="2014-07" db="EMBL/GenBank/DDBJ databases">
        <title>Draft Genome Sequence of Gephyronic Acid Producer, Cystobacter violaceus Strain Cb vi76.</title>
        <authorList>
            <person name="Stevens D.C."/>
            <person name="Young J."/>
            <person name="Carmichael R."/>
            <person name="Tan J."/>
            <person name="Taylor R.E."/>
        </authorList>
    </citation>
    <scope>NUCLEOTIDE SEQUENCE [LARGE SCALE GENOMIC DNA]</scope>
    <source>
        <strain evidence="1 2">Cb vi76</strain>
    </source>
</reference>
<dbReference type="EMBL" id="JPMI01000017">
    <property type="protein sequence ID" value="KFA94338.1"/>
    <property type="molecule type" value="Genomic_DNA"/>
</dbReference>
<name>A0A084T0V3_9BACT</name>
<evidence type="ECO:0000313" key="1">
    <source>
        <dbReference type="EMBL" id="KFA94338.1"/>
    </source>
</evidence>